<protein>
    <submittedName>
        <fullName evidence="6">Response regulator transcription factor</fullName>
    </submittedName>
</protein>
<evidence type="ECO:0000313" key="6">
    <source>
        <dbReference type="EMBL" id="TXR57568.1"/>
    </source>
</evidence>
<dbReference type="SUPFAM" id="SSF46894">
    <property type="entry name" value="C-terminal effector domain of the bipartite response regulators"/>
    <property type="match status" value="1"/>
</dbReference>
<feature type="region of interest" description="Disordered" evidence="4">
    <location>
        <begin position="41"/>
        <end position="92"/>
    </location>
</feature>
<name>A0A5C8ZK62_9ACTN</name>
<sequence>MLETATPELAEAGSSTTTVQERAQNVLDALAHHVPHDAAWVAPEHPTRQPCVSQASTHDDRSTAAPLPGPTAAHDVDLTQTDRPRPPLSPSDLPHLAAELLAVALVDHHHHRHTGFVALLRSSRRPPEEAARRALHHLVPVPAAGVDPLRQLAAAARLLSGARAGAVLYPGEQLGDLPGLPADALLAPGSPLLPVTRSFLTVGRASSSFLWPCGGRHAPDGHSRVTVLVDEQQSSASALGAVVLSPATGDCRGLTARELEVVGLLVEGLSNAQIARRLVLAPGTVATHVEHVLHKLDAPSRTLAAVRADRQGLYVPAPLSARRDAGDGHPGVLR</sequence>
<dbReference type="InterPro" id="IPR016032">
    <property type="entry name" value="Sig_transdc_resp-reg_C-effctor"/>
</dbReference>
<dbReference type="GO" id="GO:0006355">
    <property type="term" value="P:regulation of DNA-templated transcription"/>
    <property type="evidence" value="ECO:0007669"/>
    <property type="project" value="InterPro"/>
</dbReference>
<feature type="domain" description="HTH luxR-type" evidence="5">
    <location>
        <begin position="247"/>
        <end position="312"/>
    </location>
</feature>
<dbReference type="PROSITE" id="PS00622">
    <property type="entry name" value="HTH_LUXR_1"/>
    <property type="match status" value="1"/>
</dbReference>
<keyword evidence="2" id="KW-0238">DNA-binding</keyword>
<dbReference type="PRINTS" id="PR00038">
    <property type="entry name" value="HTHLUXR"/>
</dbReference>
<dbReference type="PANTHER" id="PTHR44688">
    <property type="entry name" value="DNA-BINDING TRANSCRIPTIONAL ACTIVATOR DEVR_DOSR"/>
    <property type="match status" value="1"/>
</dbReference>
<dbReference type="AlphaFoldDB" id="A0A5C8ZK62"/>
<keyword evidence="3" id="KW-0804">Transcription</keyword>
<dbReference type="PROSITE" id="PS50043">
    <property type="entry name" value="HTH_LUXR_2"/>
    <property type="match status" value="1"/>
</dbReference>
<dbReference type="EMBL" id="VKAC01000002">
    <property type="protein sequence ID" value="TXR57568.1"/>
    <property type="molecule type" value="Genomic_DNA"/>
</dbReference>
<dbReference type="Pfam" id="PF00196">
    <property type="entry name" value="GerE"/>
    <property type="match status" value="1"/>
</dbReference>
<evidence type="ECO:0000313" key="7">
    <source>
        <dbReference type="Proteomes" id="UP000321234"/>
    </source>
</evidence>
<gene>
    <name evidence="6" type="ORF">FMM08_04935</name>
</gene>
<dbReference type="RefSeq" id="WP_147925207.1">
    <property type="nucleotide sequence ID" value="NZ_VKAC01000002.1"/>
</dbReference>
<dbReference type="Gene3D" id="1.10.10.10">
    <property type="entry name" value="Winged helix-like DNA-binding domain superfamily/Winged helix DNA-binding domain"/>
    <property type="match status" value="1"/>
</dbReference>
<evidence type="ECO:0000259" key="5">
    <source>
        <dbReference type="PROSITE" id="PS50043"/>
    </source>
</evidence>
<evidence type="ECO:0000256" key="1">
    <source>
        <dbReference type="ARBA" id="ARBA00023015"/>
    </source>
</evidence>
<evidence type="ECO:0000256" key="4">
    <source>
        <dbReference type="SAM" id="MobiDB-lite"/>
    </source>
</evidence>
<evidence type="ECO:0000256" key="3">
    <source>
        <dbReference type="ARBA" id="ARBA00023163"/>
    </source>
</evidence>
<dbReference type="SMART" id="SM00421">
    <property type="entry name" value="HTH_LUXR"/>
    <property type="match status" value="1"/>
</dbReference>
<organism evidence="6 7">
    <name type="scientific">Quadrisphaera setariae</name>
    <dbReference type="NCBI Taxonomy" id="2593304"/>
    <lineage>
        <taxon>Bacteria</taxon>
        <taxon>Bacillati</taxon>
        <taxon>Actinomycetota</taxon>
        <taxon>Actinomycetes</taxon>
        <taxon>Kineosporiales</taxon>
        <taxon>Kineosporiaceae</taxon>
        <taxon>Quadrisphaera</taxon>
    </lineage>
</organism>
<accession>A0A5C8ZK62</accession>
<dbReference type="InterPro" id="IPR000792">
    <property type="entry name" value="Tscrpt_reg_LuxR_C"/>
</dbReference>
<keyword evidence="7" id="KW-1185">Reference proteome</keyword>
<proteinExistence type="predicted"/>
<dbReference type="GO" id="GO:0003677">
    <property type="term" value="F:DNA binding"/>
    <property type="evidence" value="ECO:0007669"/>
    <property type="project" value="UniProtKB-KW"/>
</dbReference>
<comment type="caution">
    <text evidence="6">The sequence shown here is derived from an EMBL/GenBank/DDBJ whole genome shotgun (WGS) entry which is preliminary data.</text>
</comment>
<reference evidence="6 7" key="1">
    <citation type="submission" date="2019-07" db="EMBL/GenBank/DDBJ databases">
        <title>Quadrisphaera sp. strain DD2A genome sequencing and assembly.</title>
        <authorList>
            <person name="Kim I."/>
        </authorList>
    </citation>
    <scope>NUCLEOTIDE SEQUENCE [LARGE SCALE GENOMIC DNA]</scope>
    <source>
        <strain evidence="6 7">DD2A</strain>
    </source>
</reference>
<keyword evidence="1" id="KW-0805">Transcription regulation</keyword>
<dbReference type="CDD" id="cd06170">
    <property type="entry name" value="LuxR_C_like"/>
    <property type="match status" value="1"/>
</dbReference>
<dbReference type="Proteomes" id="UP000321234">
    <property type="component" value="Unassembled WGS sequence"/>
</dbReference>
<feature type="compositionally biased region" description="Basic and acidic residues" evidence="4">
    <location>
        <begin position="74"/>
        <end position="85"/>
    </location>
</feature>
<evidence type="ECO:0000256" key="2">
    <source>
        <dbReference type="ARBA" id="ARBA00023125"/>
    </source>
</evidence>
<dbReference type="PANTHER" id="PTHR44688:SF25">
    <property type="entry name" value="HTH LUXR-TYPE DOMAIN-CONTAINING PROTEIN"/>
    <property type="match status" value="1"/>
</dbReference>
<dbReference type="InterPro" id="IPR036388">
    <property type="entry name" value="WH-like_DNA-bd_sf"/>
</dbReference>
<dbReference type="OrthoDB" id="3539648at2"/>